<accession>A0ACB9QJ16</accession>
<evidence type="ECO:0000313" key="2">
    <source>
        <dbReference type="Proteomes" id="UP001057402"/>
    </source>
</evidence>
<comment type="caution">
    <text evidence="1">The sequence shown here is derived from an EMBL/GenBank/DDBJ whole genome shotgun (WGS) entry which is preliminary data.</text>
</comment>
<name>A0ACB9QJ16_9MYRT</name>
<evidence type="ECO:0000313" key="1">
    <source>
        <dbReference type="EMBL" id="KAI4365134.1"/>
    </source>
</evidence>
<dbReference type="EMBL" id="CM042885">
    <property type="protein sequence ID" value="KAI4365134.1"/>
    <property type="molecule type" value="Genomic_DNA"/>
</dbReference>
<gene>
    <name evidence="1" type="ORF">MLD38_021150</name>
</gene>
<keyword evidence="2" id="KW-1185">Reference proteome</keyword>
<dbReference type="Proteomes" id="UP001057402">
    <property type="component" value="Chromosome 6"/>
</dbReference>
<protein>
    <submittedName>
        <fullName evidence="1">Uncharacterized protein</fullName>
    </submittedName>
</protein>
<organism evidence="1 2">
    <name type="scientific">Melastoma candidum</name>
    <dbReference type="NCBI Taxonomy" id="119954"/>
    <lineage>
        <taxon>Eukaryota</taxon>
        <taxon>Viridiplantae</taxon>
        <taxon>Streptophyta</taxon>
        <taxon>Embryophyta</taxon>
        <taxon>Tracheophyta</taxon>
        <taxon>Spermatophyta</taxon>
        <taxon>Magnoliopsida</taxon>
        <taxon>eudicotyledons</taxon>
        <taxon>Gunneridae</taxon>
        <taxon>Pentapetalae</taxon>
        <taxon>rosids</taxon>
        <taxon>malvids</taxon>
        <taxon>Myrtales</taxon>
        <taxon>Melastomataceae</taxon>
        <taxon>Melastomatoideae</taxon>
        <taxon>Melastomateae</taxon>
        <taxon>Melastoma</taxon>
    </lineage>
</organism>
<reference evidence="2" key="1">
    <citation type="journal article" date="2023" name="Front. Plant Sci.">
        <title>Chromosomal-level genome assembly of Melastoma candidum provides insights into trichome evolution.</title>
        <authorList>
            <person name="Zhong Y."/>
            <person name="Wu W."/>
            <person name="Sun C."/>
            <person name="Zou P."/>
            <person name="Liu Y."/>
            <person name="Dai S."/>
            <person name="Zhou R."/>
        </authorList>
    </citation>
    <scope>NUCLEOTIDE SEQUENCE [LARGE SCALE GENOMIC DNA]</scope>
</reference>
<sequence length="241" mass="28255">MFSVSPQFDKDGVIGTPDFEFGFVWASVYLMTYSEAEPEESFRKLDDKKMRLEELLPFNTQVQSLWAATRKSNYDIHVLKAQADEADERFRAAASKVEKLIEIVSEEWIQIKNFEQALQFAEMRATNTRWESASRRCLFLKFFYNFFGCHQPEVLCVSNNIFRFDREFPSYKWEEALQQLKGVYSVVKDYHFELQSIIRREMERNEVTAALTNEELSVFVASAIGVFPLLSAWIWISSLLL</sequence>
<proteinExistence type="predicted"/>